<evidence type="ECO:0000256" key="1">
    <source>
        <dbReference type="SAM" id="Phobius"/>
    </source>
</evidence>
<feature type="transmembrane region" description="Helical" evidence="1">
    <location>
        <begin position="16"/>
        <end position="38"/>
    </location>
</feature>
<dbReference type="Proteomes" id="UP000565579">
    <property type="component" value="Unassembled WGS sequence"/>
</dbReference>
<dbReference type="RefSeq" id="WP_185110444.1">
    <property type="nucleotide sequence ID" value="NZ_JACHMI010000001.1"/>
</dbReference>
<evidence type="ECO:0000313" key="2">
    <source>
        <dbReference type="EMBL" id="MBB6555945.1"/>
    </source>
</evidence>
<name>A0A7X0U5X1_9ACTN</name>
<dbReference type="AlphaFoldDB" id="A0A7X0U5X1"/>
<keyword evidence="1" id="KW-0472">Membrane</keyword>
<evidence type="ECO:0008006" key="4">
    <source>
        <dbReference type="Google" id="ProtNLM"/>
    </source>
</evidence>
<keyword evidence="1" id="KW-1133">Transmembrane helix</keyword>
<evidence type="ECO:0000313" key="3">
    <source>
        <dbReference type="Proteomes" id="UP000565579"/>
    </source>
</evidence>
<protein>
    <recommendedName>
        <fullName evidence="4">DUF4352 domain-containing protein</fullName>
    </recommendedName>
</protein>
<proteinExistence type="predicted"/>
<reference evidence="2 3" key="1">
    <citation type="submission" date="2020-08" db="EMBL/GenBank/DDBJ databases">
        <title>Sequencing the genomes of 1000 actinobacteria strains.</title>
        <authorList>
            <person name="Klenk H.-P."/>
        </authorList>
    </citation>
    <scope>NUCLEOTIDE SEQUENCE [LARGE SCALE GENOMIC DNA]</scope>
    <source>
        <strain evidence="2 3">DSM 43768</strain>
    </source>
</reference>
<gene>
    <name evidence="2" type="ORF">HD593_010740</name>
</gene>
<keyword evidence="3" id="KW-1185">Reference proteome</keyword>
<dbReference type="EMBL" id="JACHMI010000001">
    <property type="protein sequence ID" value="MBB6555945.1"/>
    <property type="molecule type" value="Genomic_DNA"/>
</dbReference>
<accession>A0A7X0U5X1</accession>
<sequence>MTEPSGGSTDKPRRPVVVPAIALVALAAIGITALLGGLNERPDPAPPQLKPGQVLDQGRFDTQFVESKITLQRAENDFAEDKRFLDVIFKVTNKTDETVNVGGLPSGKSGGWNFGATLLKMTPAIKSETGGDLFVSSHGGQYSQLHPGIPSIVVARYELEGSAQAPEQITYDVGKYKLFENALEDTSEWFLESEQDPLTEEDENTVAAKVTLPVKPEGA</sequence>
<comment type="caution">
    <text evidence="2">The sequence shown here is derived from an EMBL/GenBank/DDBJ whole genome shotgun (WGS) entry which is preliminary data.</text>
</comment>
<keyword evidence="1" id="KW-0812">Transmembrane</keyword>
<organism evidence="2 3">
    <name type="scientific">Nonomuraea rubra</name>
    <dbReference type="NCBI Taxonomy" id="46180"/>
    <lineage>
        <taxon>Bacteria</taxon>
        <taxon>Bacillati</taxon>
        <taxon>Actinomycetota</taxon>
        <taxon>Actinomycetes</taxon>
        <taxon>Streptosporangiales</taxon>
        <taxon>Streptosporangiaceae</taxon>
        <taxon>Nonomuraea</taxon>
    </lineage>
</organism>